<accession>A0ABY2RUD2</accession>
<feature type="region of interest" description="Disordered" evidence="1">
    <location>
        <begin position="1"/>
        <end position="22"/>
    </location>
</feature>
<dbReference type="Proteomes" id="UP000309992">
    <property type="component" value="Unassembled WGS sequence"/>
</dbReference>
<organism evidence="2 3">
    <name type="scientific">Prauserella endophytica</name>
    <dbReference type="NCBI Taxonomy" id="1592324"/>
    <lineage>
        <taxon>Bacteria</taxon>
        <taxon>Bacillati</taxon>
        <taxon>Actinomycetota</taxon>
        <taxon>Actinomycetes</taxon>
        <taxon>Pseudonocardiales</taxon>
        <taxon>Pseudonocardiaceae</taxon>
        <taxon>Prauserella</taxon>
        <taxon>Prauserella coralliicola group</taxon>
    </lineage>
</organism>
<protein>
    <submittedName>
        <fullName evidence="2">Uncharacterized protein</fullName>
    </submittedName>
</protein>
<feature type="region of interest" description="Disordered" evidence="1">
    <location>
        <begin position="135"/>
        <end position="172"/>
    </location>
</feature>
<keyword evidence="3" id="KW-1185">Reference proteome</keyword>
<feature type="compositionally biased region" description="Low complexity" evidence="1">
    <location>
        <begin position="1"/>
        <end position="14"/>
    </location>
</feature>
<sequence>MTTTTTPETTHATTPSVPPRMTKHDRVALDAIHIAAALPGRWTLGRGRNRYEVADLLCLDTGTRIGVLPWERRAWGYDLVPGEVPRWLRDVFVWPREHDPDAHPGFAVGTPAAEVAAYIHDTLLPRYHRALAQAETAKRERDATRARERAARDQIAEQLQRGFPPEPDHDPRWPERVQIYYLGFDDLMRIQLTMPVDDAIARAPALARALDVPVDDDTTTPSQPGDNPDEERNR</sequence>
<feature type="compositionally biased region" description="Basic and acidic residues" evidence="1">
    <location>
        <begin position="136"/>
        <end position="155"/>
    </location>
</feature>
<comment type="caution">
    <text evidence="2">The sequence shown here is derived from an EMBL/GenBank/DDBJ whole genome shotgun (WGS) entry which is preliminary data.</text>
</comment>
<feature type="region of interest" description="Disordered" evidence="1">
    <location>
        <begin position="211"/>
        <end position="234"/>
    </location>
</feature>
<name>A0ABY2RUD2_9PSEU</name>
<dbReference type="RefSeq" id="WP_137097149.1">
    <property type="nucleotide sequence ID" value="NZ_SWMS01000033.1"/>
</dbReference>
<gene>
    <name evidence="2" type="ORF">FCN18_34505</name>
</gene>
<dbReference type="EMBL" id="SWMS01000033">
    <property type="protein sequence ID" value="TKG60944.1"/>
    <property type="molecule type" value="Genomic_DNA"/>
</dbReference>
<evidence type="ECO:0000313" key="2">
    <source>
        <dbReference type="EMBL" id="TKG60944.1"/>
    </source>
</evidence>
<evidence type="ECO:0000256" key="1">
    <source>
        <dbReference type="SAM" id="MobiDB-lite"/>
    </source>
</evidence>
<reference evidence="2 3" key="1">
    <citation type="journal article" date="2015" name="Antonie Van Leeuwenhoek">
        <title>Prauserella endophytica sp. nov., an endophytic actinobacterium isolated from Tamarix taklamakanensis.</title>
        <authorList>
            <person name="Liu J.M."/>
            <person name="Habden X."/>
            <person name="Guo L."/>
            <person name="Tuo L."/>
            <person name="Jiang Z.K."/>
            <person name="Liu S.W."/>
            <person name="Liu X.F."/>
            <person name="Chen L."/>
            <person name="Li R.F."/>
            <person name="Zhang Y.Q."/>
            <person name="Sun C.H."/>
        </authorList>
    </citation>
    <scope>NUCLEOTIDE SEQUENCE [LARGE SCALE GENOMIC DNA]</scope>
    <source>
        <strain evidence="2 3">CGMCC 4.7182</strain>
    </source>
</reference>
<proteinExistence type="predicted"/>
<evidence type="ECO:0000313" key="3">
    <source>
        <dbReference type="Proteomes" id="UP000309992"/>
    </source>
</evidence>